<dbReference type="AlphaFoldDB" id="A0A948RTJ4"/>
<comment type="caution">
    <text evidence="1">The sequence shown here is derived from an EMBL/GenBank/DDBJ whole genome shotgun (WGS) entry which is preliminary data.</text>
</comment>
<dbReference type="EMBL" id="JAHJDP010000013">
    <property type="protein sequence ID" value="MBU2689731.1"/>
    <property type="molecule type" value="Genomic_DNA"/>
</dbReference>
<feature type="non-terminal residue" evidence="1">
    <location>
        <position position="150"/>
    </location>
</feature>
<evidence type="ECO:0000313" key="2">
    <source>
        <dbReference type="Proteomes" id="UP000777784"/>
    </source>
</evidence>
<protein>
    <submittedName>
        <fullName evidence="1">Phage terminase large subunit family protein</fullName>
    </submittedName>
</protein>
<organism evidence="1 2">
    <name type="scientific">Eiseniibacteriota bacterium</name>
    <dbReference type="NCBI Taxonomy" id="2212470"/>
    <lineage>
        <taxon>Bacteria</taxon>
        <taxon>Candidatus Eiseniibacteriota</taxon>
    </lineage>
</organism>
<accession>A0A948RTJ4</accession>
<evidence type="ECO:0000313" key="1">
    <source>
        <dbReference type="EMBL" id="MBU2689731.1"/>
    </source>
</evidence>
<name>A0A948RTJ4_UNCEI</name>
<sequence length="150" mass="16708">MKKAVTTSVGTFSKHYLMKRATELASPATRSLTDPLGDWVLRNIRLEGVPFSFKGHEYLRAIYDDTSPYVVLSKAAQIGGTTWGILRSLHACLTGLNVIYFFPTRTDVLEFSKSRVSPLLADNPFIMRLMTDTDTAGLKRIGGAYLYLRG</sequence>
<proteinExistence type="predicted"/>
<gene>
    <name evidence="1" type="ORF">KJ970_02310</name>
</gene>
<reference evidence="1" key="1">
    <citation type="submission" date="2021-05" db="EMBL/GenBank/DDBJ databases">
        <title>Energy efficiency and biological interactions define the core microbiome of deep oligotrophic groundwater.</title>
        <authorList>
            <person name="Mehrshad M."/>
            <person name="Lopez-Fernandez M."/>
            <person name="Bell E."/>
            <person name="Bernier-Latmani R."/>
            <person name="Bertilsson S."/>
            <person name="Dopson M."/>
        </authorList>
    </citation>
    <scope>NUCLEOTIDE SEQUENCE</scope>
    <source>
        <strain evidence="1">Modern_marine.mb.64</strain>
    </source>
</reference>
<dbReference type="Proteomes" id="UP000777784">
    <property type="component" value="Unassembled WGS sequence"/>
</dbReference>